<dbReference type="PANTHER" id="PTHR43903">
    <property type="entry name" value="NEUROLIGIN"/>
    <property type="match status" value="1"/>
</dbReference>
<evidence type="ECO:0000313" key="4">
    <source>
        <dbReference type="EMBL" id="KAK3918787.1"/>
    </source>
</evidence>
<dbReference type="SUPFAM" id="SSF53474">
    <property type="entry name" value="alpha/beta-Hydrolases"/>
    <property type="match status" value="1"/>
</dbReference>
<dbReference type="Pfam" id="PF00135">
    <property type="entry name" value="COesterase"/>
    <property type="match status" value="1"/>
</dbReference>
<evidence type="ECO:0000256" key="2">
    <source>
        <dbReference type="ARBA" id="ARBA00023180"/>
    </source>
</evidence>
<proteinExistence type="inferred from homology"/>
<comment type="similarity">
    <text evidence="1">Belongs to the type-B carboxylesterase/lipase family.</text>
</comment>
<evidence type="ECO:0000259" key="3">
    <source>
        <dbReference type="Pfam" id="PF00135"/>
    </source>
</evidence>
<gene>
    <name evidence="4" type="ORF">KUF71_008035</name>
</gene>
<sequence>METDKCDAARRRRLEPGGYLGVDIVLLLLKRLRGWGSYGAPAPPRRVQAGLAALVAGSSDVQPTRPVIVYIHGESFSWNSGAAYDGSVLASYADVVVVTLNYRLGILGEFSVEKYGHPEDHFRCFN</sequence>
<comment type="caution">
    <text evidence="4">The sequence shown here is derived from an EMBL/GenBank/DDBJ whole genome shotgun (WGS) entry which is preliminary data.</text>
</comment>
<dbReference type="EMBL" id="JAHWGI010000960">
    <property type="protein sequence ID" value="KAK3918787.1"/>
    <property type="molecule type" value="Genomic_DNA"/>
</dbReference>
<reference evidence="4" key="1">
    <citation type="submission" date="2021-07" db="EMBL/GenBank/DDBJ databases">
        <authorList>
            <person name="Catto M.A."/>
            <person name="Jacobson A."/>
            <person name="Kennedy G."/>
            <person name="Labadie P."/>
            <person name="Hunt B.G."/>
            <person name="Srinivasan R."/>
        </authorList>
    </citation>
    <scope>NUCLEOTIDE SEQUENCE</scope>
    <source>
        <strain evidence="4">PL_HMW_Pooled</strain>
        <tissue evidence="4">Head</tissue>
    </source>
</reference>
<dbReference type="Gene3D" id="3.40.50.1820">
    <property type="entry name" value="alpha/beta hydrolase"/>
    <property type="match status" value="1"/>
</dbReference>
<protein>
    <submittedName>
        <fullName evidence="4">Neuroligin-1</fullName>
    </submittedName>
</protein>
<evidence type="ECO:0000256" key="1">
    <source>
        <dbReference type="ARBA" id="ARBA00005964"/>
    </source>
</evidence>
<dbReference type="AlphaFoldDB" id="A0AAE1LI04"/>
<accession>A0AAE1LI04</accession>
<feature type="domain" description="Carboxylesterase type B" evidence="3">
    <location>
        <begin position="62"/>
        <end position="112"/>
    </location>
</feature>
<dbReference type="InterPro" id="IPR002018">
    <property type="entry name" value="CarbesteraseB"/>
</dbReference>
<name>A0AAE1LI04_9NEOP</name>
<keyword evidence="2" id="KW-0325">Glycoprotein</keyword>
<reference evidence="4" key="2">
    <citation type="journal article" date="2023" name="BMC Genomics">
        <title>Pest status, molecular evolution, and epigenetic factors derived from the genome assembly of Frankliniella fusca, a thysanopteran phytovirus vector.</title>
        <authorList>
            <person name="Catto M.A."/>
            <person name="Labadie P.E."/>
            <person name="Jacobson A.L."/>
            <person name="Kennedy G.G."/>
            <person name="Srinivasan R."/>
            <person name="Hunt B.G."/>
        </authorList>
    </citation>
    <scope>NUCLEOTIDE SEQUENCE</scope>
    <source>
        <strain evidence="4">PL_HMW_Pooled</strain>
    </source>
</reference>
<dbReference type="InterPro" id="IPR029058">
    <property type="entry name" value="AB_hydrolase_fold"/>
</dbReference>
<dbReference type="InterPro" id="IPR051093">
    <property type="entry name" value="Neuroligin/BSAL"/>
</dbReference>
<keyword evidence="5" id="KW-1185">Reference proteome</keyword>
<dbReference type="Proteomes" id="UP001219518">
    <property type="component" value="Unassembled WGS sequence"/>
</dbReference>
<organism evidence="4 5">
    <name type="scientific">Frankliniella fusca</name>
    <dbReference type="NCBI Taxonomy" id="407009"/>
    <lineage>
        <taxon>Eukaryota</taxon>
        <taxon>Metazoa</taxon>
        <taxon>Ecdysozoa</taxon>
        <taxon>Arthropoda</taxon>
        <taxon>Hexapoda</taxon>
        <taxon>Insecta</taxon>
        <taxon>Pterygota</taxon>
        <taxon>Neoptera</taxon>
        <taxon>Paraneoptera</taxon>
        <taxon>Thysanoptera</taxon>
        <taxon>Terebrantia</taxon>
        <taxon>Thripoidea</taxon>
        <taxon>Thripidae</taxon>
        <taxon>Frankliniella</taxon>
    </lineage>
</organism>
<evidence type="ECO:0000313" key="5">
    <source>
        <dbReference type="Proteomes" id="UP001219518"/>
    </source>
</evidence>